<evidence type="ECO:0000259" key="1">
    <source>
        <dbReference type="Pfam" id="PF13649"/>
    </source>
</evidence>
<dbReference type="InterPro" id="IPR029063">
    <property type="entry name" value="SAM-dependent_MTases_sf"/>
</dbReference>
<dbReference type="Gene3D" id="2.130.10.10">
    <property type="entry name" value="YVTN repeat-like/Quinoprotein amine dehydrogenase"/>
    <property type="match status" value="1"/>
</dbReference>
<organism evidence="2">
    <name type="scientific">marine sediment metagenome</name>
    <dbReference type="NCBI Taxonomy" id="412755"/>
    <lineage>
        <taxon>unclassified sequences</taxon>
        <taxon>metagenomes</taxon>
        <taxon>ecological metagenomes</taxon>
    </lineage>
</organism>
<dbReference type="InterPro" id="IPR041698">
    <property type="entry name" value="Methyltransf_25"/>
</dbReference>
<proteinExistence type="predicted"/>
<dbReference type="InterPro" id="IPR015943">
    <property type="entry name" value="WD40/YVTN_repeat-like_dom_sf"/>
</dbReference>
<accession>X1GMM7</accession>
<dbReference type="SUPFAM" id="SSF53335">
    <property type="entry name" value="S-adenosyl-L-methionine-dependent methyltransferases"/>
    <property type="match status" value="1"/>
</dbReference>
<sequence>MKGGLVVHINCGDGKLTAALGAGDSFLAHGLDENAQALQAANKHIRSLGLCGKVTVERWSGEELPYIDNLVNLVVAENLGRVSMKEVMRVLSPGGAAYVKSKSKWTKTYKPRPRDIDEWTHFLHDASGNAVSEDQVAGPPRRMQWLAAPEWSRNHHKLASISSVVSAQGRLFYILDEATAGSMLVPGRWFLVARDAFNGVLLWKQPISAWAYELHGFRAGPVQLPRLLVAGDDRVYMPLGMNEAVSALDAATGKVLTT</sequence>
<dbReference type="Pfam" id="PF13649">
    <property type="entry name" value="Methyltransf_25"/>
    <property type="match status" value="1"/>
</dbReference>
<evidence type="ECO:0000313" key="2">
    <source>
        <dbReference type="EMBL" id="GAH58437.1"/>
    </source>
</evidence>
<dbReference type="AlphaFoldDB" id="X1GMM7"/>
<protein>
    <recommendedName>
        <fullName evidence="1">Methyltransferase domain-containing protein</fullName>
    </recommendedName>
</protein>
<reference evidence="2" key="1">
    <citation type="journal article" date="2014" name="Front. Microbiol.">
        <title>High frequency of phylogenetically diverse reductive dehalogenase-homologous genes in deep subseafloor sedimentary metagenomes.</title>
        <authorList>
            <person name="Kawai M."/>
            <person name="Futagami T."/>
            <person name="Toyoda A."/>
            <person name="Takaki Y."/>
            <person name="Nishi S."/>
            <person name="Hori S."/>
            <person name="Arai W."/>
            <person name="Tsubouchi T."/>
            <person name="Morono Y."/>
            <person name="Uchiyama I."/>
            <person name="Ito T."/>
            <person name="Fujiyama A."/>
            <person name="Inagaki F."/>
            <person name="Takami H."/>
        </authorList>
    </citation>
    <scope>NUCLEOTIDE SEQUENCE</scope>
    <source>
        <strain evidence="2">Expedition CK06-06</strain>
    </source>
</reference>
<feature type="domain" description="Methyltransferase" evidence="1">
    <location>
        <begin position="6"/>
        <end position="95"/>
    </location>
</feature>
<dbReference type="EMBL" id="BARU01018602">
    <property type="protein sequence ID" value="GAH58437.1"/>
    <property type="molecule type" value="Genomic_DNA"/>
</dbReference>
<feature type="non-terminal residue" evidence="2">
    <location>
        <position position="258"/>
    </location>
</feature>
<dbReference type="Gene3D" id="3.40.50.150">
    <property type="entry name" value="Vaccinia Virus protein VP39"/>
    <property type="match status" value="1"/>
</dbReference>
<gene>
    <name evidence="2" type="ORF">S03H2_30740</name>
</gene>
<comment type="caution">
    <text evidence="2">The sequence shown here is derived from an EMBL/GenBank/DDBJ whole genome shotgun (WGS) entry which is preliminary data.</text>
</comment>
<name>X1GMM7_9ZZZZ</name>